<evidence type="ECO:0000313" key="1">
    <source>
        <dbReference type="EMBL" id="SFG28927.1"/>
    </source>
</evidence>
<dbReference type="Proteomes" id="UP000198897">
    <property type="component" value="Unassembled WGS sequence"/>
</dbReference>
<evidence type="ECO:0000313" key="2">
    <source>
        <dbReference type="Proteomes" id="UP000198897"/>
    </source>
</evidence>
<name>A0A1I2QRM7_9BACI</name>
<reference evidence="2" key="1">
    <citation type="submission" date="2016-10" db="EMBL/GenBank/DDBJ databases">
        <authorList>
            <person name="Varghese N."/>
            <person name="Submissions S."/>
        </authorList>
    </citation>
    <scope>NUCLEOTIDE SEQUENCE [LARGE SCALE GENOMIC DNA]</scope>
    <source>
        <strain evidence="2">FP5</strain>
    </source>
</reference>
<gene>
    <name evidence="1" type="ORF">SAMN05216353_13238</name>
</gene>
<keyword evidence="2" id="KW-1185">Reference proteome</keyword>
<accession>A0A1I2QRM7</accession>
<proteinExistence type="predicted"/>
<sequence>MVRQRTKKMGDILKYLSHNFILTIGITNYVDEEVSTLFRGLITIEDIWFAEKNTFILVEETKKEKDSLPIVTFTIRNDKHLNSLVGSMVFARSFESNIKTKQPSPGCIKERAVRFVLYSSYVPYLLRNS</sequence>
<organism evidence="1 2">
    <name type="scientific">Halobacillus alkaliphilus</name>
    <dbReference type="NCBI Taxonomy" id="396056"/>
    <lineage>
        <taxon>Bacteria</taxon>
        <taxon>Bacillati</taxon>
        <taxon>Bacillota</taxon>
        <taxon>Bacilli</taxon>
        <taxon>Bacillales</taxon>
        <taxon>Bacillaceae</taxon>
        <taxon>Halobacillus</taxon>
    </lineage>
</organism>
<dbReference type="AlphaFoldDB" id="A0A1I2QRM7"/>
<dbReference type="EMBL" id="FOOG01000032">
    <property type="protein sequence ID" value="SFG28927.1"/>
    <property type="molecule type" value="Genomic_DNA"/>
</dbReference>
<protein>
    <submittedName>
        <fullName evidence="1">Uncharacterized protein</fullName>
    </submittedName>
</protein>